<evidence type="ECO:0008006" key="3">
    <source>
        <dbReference type="Google" id="ProtNLM"/>
    </source>
</evidence>
<dbReference type="InterPro" id="IPR027417">
    <property type="entry name" value="P-loop_NTPase"/>
</dbReference>
<comment type="caution">
    <text evidence="1">The sequence shown here is derived from an EMBL/GenBank/DDBJ whole genome shotgun (WGS) entry which is preliminary data.</text>
</comment>
<evidence type="ECO:0000313" key="1">
    <source>
        <dbReference type="EMBL" id="MFC7151728.1"/>
    </source>
</evidence>
<dbReference type="SUPFAM" id="SSF53795">
    <property type="entry name" value="PEP carboxykinase-like"/>
    <property type="match status" value="1"/>
</dbReference>
<organism evidence="1 2">
    <name type="scientific">Cohnella cellulosilytica</name>
    <dbReference type="NCBI Taxonomy" id="986710"/>
    <lineage>
        <taxon>Bacteria</taxon>
        <taxon>Bacillati</taxon>
        <taxon>Bacillota</taxon>
        <taxon>Bacilli</taxon>
        <taxon>Bacillales</taxon>
        <taxon>Paenibacillaceae</taxon>
        <taxon>Cohnella</taxon>
    </lineage>
</organism>
<dbReference type="Gene3D" id="3.40.50.300">
    <property type="entry name" value="P-loop containing nucleotide triphosphate hydrolases"/>
    <property type="match status" value="1"/>
</dbReference>
<dbReference type="EMBL" id="JBHTAI010000018">
    <property type="protein sequence ID" value="MFC7151728.1"/>
    <property type="molecule type" value="Genomic_DNA"/>
</dbReference>
<gene>
    <name evidence="1" type="ORF">ACFQMJ_24585</name>
</gene>
<keyword evidence="2" id="KW-1185">Reference proteome</keyword>
<sequence length="345" mass="39112">MGNEKPTISAFFERVEQHILKKNGVLYESFQIGLAGKRVEIRYWDEKEVSLIRYSVLGRVLPQEKYAVPDAVIWCYTHDVNLYIPDSFRDRPLPEGAITDVYQGKDATGCIRITRSAEMAGADYIRNTYYFCRQAGTDDEDCMLGHPLLRCFYFWAEQENLLILHSAAVGFNHKGVLISARGGAGKSTLSVSCLLEGLDFVSDDYVLLRETGEVNALPLYTMIGLNQDMYRILKPNMPVIKTEEKRNGKKFFDASAYSFQEQLPIKAILFPHVTEGSEPRIAPADQGPVLVKLVHSSVSQIGGRRDTERVRRMIARLKPLPVYEFSLSKDLKQNVEVLKNFMEGL</sequence>
<dbReference type="Proteomes" id="UP001596378">
    <property type="component" value="Unassembled WGS sequence"/>
</dbReference>
<protein>
    <recommendedName>
        <fullName evidence="3">HPr kinase</fullName>
    </recommendedName>
</protein>
<proteinExistence type="predicted"/>
<dbReference type="RefSeq" id="WP_378052212.1">
    <property type="nucleotide sequence ID" value="NZ_JBHMDN010000048.1"/>
</dbReference>
<evidence type="ECO:0000313" key="2">
    <source>
        <dbReference type="Proteomes" id="UP001596378"/>
    </source>
</evidence>
<accession>A0ABW2FF47</accession>
<reference evidence="2" key="1">
    <citation type="journal article" date="2019" name="Int. J. Syst. Evol. Microbiol.">
        <title>The Global Catalogue of Microorganisms (GCM) 10K type strain sequencing project: providing services to taxonomists for standard genome sequencing and annotation.</title>
        <authorList>
            <consortium name="The Broad Institute Genomics Platform"/>
            <consortium name="The Broad Institute Genome Sequencing Center for Infectious Disease"/>
            <person name="Wu L."/>
            <person name="Ma J."/>
        </authorList>
    </citation>
    <scope>NUCLEOTIDE SEQUENCE [LARGE SCALE GENOMIC DNA]</scope>
    <source>
        <strain evidence="2">KCTC 12907</strain>
    </source>
</reference>
<name>A0ABW2FF47_9BACL</name>